<keyword evidence="9" id="KW-1185">Reference proteome</keyword>
<evidence type="ECO:0000313" key="8">
    <source>
        <dbReference type="EMBL" id="QEG16844.1"/>
    </source>
</evidence>
<evidence type="ECO:0000313" key="9">
    <source>
        <dbReference type="Proteomes" id="UP000322887"/>
    </source>
</evidence>
<dbReference type="InterPro" id="IPR011611">
    <property type="entry name" value="PfkB_dom"/>
</dbReference>
<keyword evidence="3" id="KW-0547">Nucleotide-binding</keyword>
<evidence type="ECO:0000256" key="1">
    <source>
        <dbReference type="ARBA" id="ARBA00010688"/>
    </source>
</evidence>
<dbReference type="SUPFAM" id="SSF53613">
    <property type="entry name" value="Ribokinase-like"/>
    <property type="match status" value="1"/>
</dbReference>
<dbReference type="EC" id="2.7.1.144" evidence="8"/>
<evidence type="ECO:0000256" key="6">
    <source>
        <dbReference type="PIRNR" id="PIRNR000535"/>
    </source>
</evidence>
<dbReference type="PANTHER" id="PTHR46566">
    <property type="entry name" value="1-PHOSPHOFRUCTOKINASE-RELATED"/>
    <property type="match status" value="1"/>
</dbReference>
<dbReference type="InterPro" id="IPR017583">
    <property type="entry name" value="Tagatose/fructose_Pkinase"/>
</dbReference>
<evidence type="ECO:0000259" key="7">
    <source>
        <dbReference type="Pfam" id="PF00294"/>
    </source>
</evidence>
<evidence type="ECO:0000256" key="2">
    <source>
        <dbReference type="ARBA" id="ARBA00022679"/>
    </source>
</evidence>
<dbReference type="InterPro" id="IPR029056">
    <property type="entry name" value="Ribokinase-like"/>
</dbReference>
<reference evidence="8 9" key="1">
    <citation type="submission" date="2019-08" db="EMBL/GenBank/DDBJ databases">
        <title>Deep-cultivation of Planctomycetes and their phenomic and genomic characterization uncovers novel biology.</title>
        <authorList>
            <person name="Wiegand S."/>
            <person name="Jogler M."/>
            <person name="Boedeker C."/>
            <person name="Pinto D."/>
            <person name="Vollmers J."/>
            <person name="Rivas-Marin E."/>
            <person name="Kohn T."/>
            <person name="Peeters S.H."/>
            <person name="Heuer A."/>
            <person name="Rast P."/>
            <person name="Oberbeckmann S."/>
            <person name="Bunk B."/>
            <person name="Jeske O."/>
            <person name="Meyerdierks A."/>
            <person name="Storesund J.E."/>
            <person name="Kallscheuer N."/>
            <person name="Luecker S."/>
            <person name="Lage O.M."/>
            <person name="Pohl T."/>
            <person name="Merkel B.J."/>
            <person name="Hornburger P."/>
            <person name="Mueller R.-W."/>
            <person name="Bruemmer F."/>
            <person name="Labrenz M."/>
            <person name="Spormann A.M."/>
            <person name="Op den Camp H."/>
            <person name="Overmann J."/>
            <person name="Amann R."/>
            <person name="Jetten M.S.M."/>
            <person name="Mascher T."/>
            <person name="Medema M.H."/>
            <person name="Devos D.P."/>
            <person name="Kaster A.-K."/>
            <person name="Ovreas L."/>
            <person name="Rohde M."/>
            <person name="Galperin M.Y."/>
            <person name="Jogler C."/>
        </authorList>
    </citation>
    <scope>NUCLEOTIDE SEQUENCE [LARGE SCALE GENOMIC DNA]</scope>
    <source>
        <strain evidence="8 9">DSM 8797</strain>
    </source>
</reference>
<dbReference type="NCBIfam" id="TIGR03168">
    <property type="entry name" value="1-PFK"/>
    <property type="match status" value="1"/>
</dbReference>
<keyword evidence="5" id="KW-0067">ATP-binding</keyword>
<dbReference type="Gene3D" id="3.40.1190.20">
    <property type="match status" value="1"/>
</dbReference>
<dbReference type="EMBL" id="CP042910">
    <property type="protein sequence ID" value="QEG16844.1"/>
    <property type="molecule type" value="Genomic_DNA"/>
</dbReference>
<evidence type="ECO:0000256" key="3">
    <source>
        <dbReference type="ARBA" id="ARBA00022741"/>
    </source>
</evidence>
<dbReference type="PIRSF" id="PIRSF000535">
    <property type="entry name" value="1PFK/6PFK/LacC"/>
    <property type="match status" value="1"/>
</dbReference>
<keyword evidence="4 8" id="KW-0418">Kinase</keyword>
<feature type="domain" description="Carbohydrate kinase PfkB" evidence="7">
    <location>
        <begin position="17"/>
        <end position="278"/>
    </location>
</feature>
<protein>
    <submittedName>
        <fullName evidence="8">Tagatose-6-phosphate kinase</fullName>
        <ecNumber evidence="8">2.7.1.144</ecNumber>
    </submittedName>
</protein>
<dbReference type="GO" id="GO:0009024">
    <property type="term" value="F:tagatose-6-phosphate kinase activity"/>
    <property type="evidence" value="ECO:0007669"/>
    <property type="project" value="UniProtKB-EC"/>
</dbReference>
<accession>A0ABX5YM87</accession>
<keyword evidence="2 6" id="KW-0808">Transferase</keyword>
<organism evidence="8 9">
    <name type="scientific">Gimesia maris</name>
    <dbReference type="NCBI Taxonomy" id="122"/>
    <lineage>
        <taxon>Bacteria</taxon>
        <taxon>Pseudomonadati</taxon>
        <taxon>Planctomycetota</taxon>
        <taxon>Planctomycetia</taxon>
        <taxon>Planctomycetales</taxon>
        <taxon>Planctomycetaceae</taxon>
        <taxon>Gimesia</taxon>
    </lineage>
</organism>
<evidence type="ECO:0000256" key="4">
    <source>
        <dbReference type="ARBA" id="ARBA00022777"/>
    </source>
</evidence>
<dbReference type="CDD" id="cd01164">
    <property type="entry name" value="FruK_PfkB_like"/>
    <property type="match status" value="1"/>
</dbReference>
<dbReference type="Proteomes" id="UP000322887">
    <property type="component" value="Chromosome"/>
</dbReference>
<name>A0ABX5YM87_9PLAN</name>
<evidence type="ECO:0000256" key="5">
    <source>
        <dbReference type="ARBA" id="ARBA00022840"/>
    </source>
</evidence>
<dbReference type="RefSeq" id="WP_002648512.1">
    <property type="nucleotide sequence ID" value="NZ_CP042910.1"/>
</dbReference>
<comment type="similarity">
    <text evidence="1">Belongs to the carbohydrate kinase PfkB family.</text>
</comment>
<gene>
    <name evidence="8" type="primary">lacC</name>
    <name evidence="8" type="ORF">GmarT_27130</name>
</gene>
<dbReference type="Pfam" id="PF00294">
    <property type="entry name" value="PfkB"/>
    <property type="match status" value="1"/>
</dbReference>
<proteinExistence type="inferred from homology"/>
<dbReference type="PANTHER" id="PTHR46566:SF2">
    <property type="entry name" value="ATP-DEPENDENT 6-PHOSPHOFRUCTOKINASE ISOZYME 2"/>
    <property type="match status" value="1"/>
</dbReference>
<dbReference type="GeneID" id="98647266"/>
<sequence>MIIAAGLSPAWQQILEVDSLQVGEVNRCQSAHWSASGKVINVGIAVRHLGISCESIFSAGGYTRELIEADLTQLQVPCRILDQQNPTRICTTVLDRSTGQTTELVENATAVSAEEVSAFADEYRKYVSSADIVVLTGSLPTGAPATLYHDLLADTDCPVILDARGPELETALIQSPFLVKPNLEELEQTLARSLPSTDQMIKGMQEINQRGATWVVISQGKDALWATSEQQVYRFTPAKAKVVNPIGCGDSLAAGIACGIHEGRSVPDAIRWGMASAADNLMQLLPARLSKTSVQTFFEQIEMEQLV</sequence>